<evidence type="ECO:0000256" key="1">
    <source>
        <dbReference type="SAM" id="MobiDB-lite"/>
    </source>
</evidence>
<keyword evidence="3" id="KW-1185">Reference proteome</keyword>
<name>A0A4C1XV50_EUMVA</name>
<protein>
    <submittedName>
        <fullName evidence="2">Uncharacterized protein</fullName>
    </submittedName>
</protein>
<gene>
    <name evidence="2" type="ORF">EVAR_37559_1</name>
</gene>
<dbReference type="AlphaFoldDB" id="A0A4C1XV50"/>
<sequence length="96" mass="10639">MRMHLKVKLPKRSPSSGRKSNKTVIVDAQKAAETEPEAPTGKMLLKHIEMENIFALDAVRYRRAGARARRGRGVIAPRSRGNIVFPAAGMRVVAFN</sequence>
<accession>A0A4C1XV50</accession>
<organism evidence="2 3">
    <name type="scientific">Eumeta variegata</name>
    <name type="common">Bagworm moth</name>
    <name type="synonym">Eumeta japonica</name>
    <dbReference type="NCBI Taxonomy" id="151549"/>
    <lineage>
        <taxon>Eukaryota</taxon>
        <taxon>Metazoa</taxon>
        <taxon>Ecdysozoa</taxon>
        <taxon>Arthropoda</taxon>
        <taxon>Hexapoda</taxon>
        <taxon>Insecta</taxon>
        <taxon>Pterygota</taxon>
        <taxon>Neoptera</taxon>
        <taxon>Endopterygota</taxon>
        <taxon>Lepidoptera</taxon>
        <taxon>Glossata</taxon>
        <taxon>Ditrysia</taxon>
        <taxon>Tineoidea</taxon>
        <taxon>Psychidae</taxon>
        <taxon>Oiketicinae</taxon>
        <taxon>Eumeta</taxon>
    </lineage>
</organism>
<dbReference type="EMBL" id="BGZK01000947">
    <property type="protein sequence ID" value="GBP66097.1"/>
    <property type="molecule type" value="Genomic_DNA"/>
</dbReference>
<comment type="caution">
    <text evidence="2">The sequence shown here is derived from an EMBL/GenBank/DDBJ whole genome shotgun (WGS) entry which is preliminary data.</text>
</comment>
<evidence type="ECO:0000313" key="2">
    <source>
        <dbReference type="EMBL" id="GBP66097.1"/>
    </source>
</evidence>
<reference evidence="2 3" key="1">
    <citation type="journal article" date="2019" name="Commun. Biol.">
        <title>The bagworm genome reveals a unique fibroin gene that provides high tensile strength.</title>
        <authorList>
            <person name="Kono N."/>
            <person name="Nakamura H."/>
            <person name="Ohtoshi R."/>
            <person name="Tomita M."/>
            <person name="Numata K."/>
            <person name="Arakawa K."/>
        </authorList>
    </citation>
    <scope>NUCLEOTIDE SEQUENCE [LARGE SCALE GENOMIC DNA]</scope>
</reference>
<proteinExistence type="predicted"/>
<feature type="compositionally biased region" description="Basic residues" evidence="1">
    <location>
        <begin position="1"/>
        <end position="11"/>
    </location>
</feature>
<dbReference type="Proteomes" id="UP000299102">
    <property type="component" value="Unassembled WGS sequence"/>
</dbReference>
<evidence type="ECO:0000313" key="3">
    <source>
        <dbReference type="Proteomes" id="UP000299102"/>
    </source>
</evidence>
<feature type="region of interest" description="Disordered" evidence="1">
    <location>
        <begin position="1"/>
        <end position="23"/>
    </location>
</feature>